<name>J9CEC4_9ZZZZ</name>
<proteinExistence type="predicted"/>
<dbReference type="AlphaFoldDB" id="J9CEC4"/>
<dbReference type="EMBL" id="AMCI01004301">
    <property type="protein sequence ID" value="EJW98355.1"/>
    <property type="molecule type" value="Genomic_DNA"/>
</dbReference>
<sequence length="41" mass="4876">MKERDFCKQTPHSYFSTTSSICSKRLLQIRNRIFPTSEKPL</sequence>
<protein>
    <submittedName>
        <fullName evidence="1">Uncharacterized protein</fullName>
    </submittedName>
</protein>
<gene>
    <name evidence="1" type="ORF">EVA_13530</name>
</gene>
<evidence type="ECO:0000313" key="1">
    <source>
        <dbReference type="EMBL" id="EJW98355.1"/>
    </source>
</evidence>
<comment type="caution">
    <text evidence="1">The sequence shown here is derived from an EMBL/GenBank/DDBJ whole genome shotgun (WGS) entry which is preliminary data.</text>
</comment>
<organism evidence="1">
    <name type="scientific">gut metagenome</name>
    <dbReference type="NCBI Taxonomy" id="749906"/>
    <lineage>
        <taxon>unclassified sequences</taxon>
        <taxon>metagenomes</taxon>
        <taxon>organismal metagenomes</taxon>
    </lineage>
</organism>
<reference evidence="1" key="1">
    <citation type="journal article" date="2012" name="PLoS ONE">
        <title>Gene sets for utilization of primary and secondary nutrition supplies in the distal gut of endangered iberian lynx.</title>
        <authorList>
            <person name="Alcaide M."/>
            <person name="Messina E."/>
            <person name="Richter M."/>
            <person name="Bargiela R."/>
            <person name="Peplies J."/>
            <person name="Huws S.A."/>
            <person name="Newbold C.J."/>
            <person name="Golyshin P.N."/>
            <person name="Simon M.A."/>
            <person name="Lopez G."/>
            <person name="Yakimov M.M."/>
            <person name="Ferrer M."/>
        </authorList>
    </citation>
    <scope>NUCLEOTIDE SEQUENCE</scope>
</reference>
<accession>J9CEC4</accession>